<comment type="caution">
    <text evidence="2">The sequence shown here is derived from an EMBL/GenBank/DDBJ whole genome shotgun (WGS) entry which is preliminary data.</text>
</comment>
<keyword evidence="1" id="KW-0472">Membrane</keyword>
<feature type="transmembrane region" description="Helical" evidence="1">
    <location>
        <begin position="154"/>
        <end position="172"/>
    </location>
</feature>
<dbReference type="EMBL" id="WOTB01000025">
    <property type="protein sequence ID" value="NHN86055.1"/>
    <property type="molecule type" value="Genomic_DNA"/>
</dbReference>
<dbReference type="RefSeq" id="WP_173584444.1">
    <property type="nucleotide sequence ID" value="NZ_WOTB01000025.1"/>
</dbReference>
<gene>
    <name evidence="2" type="ORF">GOB93_15600</name>
</gene>
<organism evidence="2 3">
    <name type="scientific">Acetobacter musti</name>
    <dbReference type="NCBI Taxonomy" id="864732"/>
    <lineage>
        <taxon>Bacteria</taxon>
        <taxon>Pseudomonadati</taxon>
        <taxon>Pseudomonadota</taxon>
        <taxon>Alphaproteobacteria</taxon>
        <taxon>Acetobacterales</taxon>
        <taxon>Acetobacteraceae</taxon>
        <taxon>Acetobacter</taxon>
    </lineage>
</organism>
<evidence type="ECO:0000313" key="3">
    <source>
        <dbReference type="Proteomes" id="UP000635278"/>
    </source>
</evidence>
<keyword evidence="1" id="KW-1133">Transmembrane helix</keyword>
<reference evidence="2 3" key="1">
    <citation type="journal article" date="2020" name="Int. J. Syst. Evol. Microbiol.">
        <title>Novel acetic acid bacteria from cider fermentations: Acetobacter conturbans sp. nov. and Acetobacter fallax sp. nov.</title>
        <authorList>
            <person name="Sombolestani A.S."/>
            <person name="Cleenwerck I."/>
            <person name="Cnockaert M."/>
            <person name="Borremans W."/>
            <person name="Wieme A.D."/>
            <person name="De Vuyst L."/>
            <person name="Vandamme P."/>
        </authorList>
    </citation>
    <scope>NUCLEOTIDE SEQUENCE [LARGE SCALE GENOMIC DNA]</scope>
    <source>
        <strain evidence="2 3">LMG 30640</strain>
    </source>
</reference>
<dbReference type="Proteomes" id="UP000635278">
    <property type="component" value="Unassembled WGS sequence"/>
</dbReference>
<evidence type="ECO:0000313" key="2">
    <source>
        <dbReference type="EMBL" id="NHN86055.1"/>
    </source>
</evidence>
<evidence type="ECO:0000256" key="1">
    <source>
        <dbReference type="SAM" id="Phobius"/>
    </source>
</evidence>
<proteinExistence type="predicted"/>
<accession>A0ABX0JSR8</accession>
<sequence>MTAQGDIEAADREFVARMETLRRVAAQWVERPIAPEADVLSALIVAIDQVGTLCIEIRRASIRSVAENKLLVEQQRQALAHDAAAIRQAMSDDATAIREQLREGIEAVHTLRTINEKLVEKRLLGIIADITKGLRGAIENQATAMTRRFNLQTAFRVLGYSSVVLLVGFVLGRMP</sequence>
<protein>
    <submittedName>
        <fullName evidence="2">Uncharacterized protein</fullName>
    </submittedName>
</protein>
<name>A0ABX0JSR8_9PROT</name>
<keyword evidence="3" id="KW-1185">Reference proteome</keyword>
<keyword evidence="1" id="KW-0812">Transmembrane</keyword>